<keyword evidence="3" id="KW-1185">Reference proteome</keyword>
<comment type="caution">
    <text evidence="2">The sequence shown here is derived from an EMBL/GenBank/DDBJ whole genome shotgun (WGS) entry which is preliminary data.</text>
</comment>
<proteinExistence type="predicted"/>
<protein>
    <submittedName>
        <fullName evidence="2">Uncharacterized protein</fullName>
    </submittedName>
</protein>
<gene>
    <name evidence="2" type="ORF">ACFOHJ_10460</name>
</gene>
<evidence type="ECO:0000313" key="2">
    <source>
        <dbReference type="EMBL" id="MFC3206633.1"/>
    </source>
</evidence>
<feature type="region of interest" description="Disordered" evidence="1">
    <location>
        <begin position="1"/>
        <end position="20"/>
    </location>
</feature>
<name>A0ABV7KDS9_9HYPH</name>
<dbReference type="RefSeq" id="WP_378220444.1">
    <property type="nucleotide sequence ID" value="NZ_JBHRTK010000012.1"/>
</dbReference>
<organism evidence="2 3">
    <name type="scientific">Aquamicrobium soli</name>
    <dbReference type="NCBI Taxonomy" id="1811518"/>
    <lineage>
        <taxon>Bacteria</taxon>
        <taxon>Pseudomonadati</taxon>
        <taxon>Pseudomonadota</taxon>
        <taxon>Alphaproteobacteria</taxon>
        <taxon>Hyphomicrobiales</taxon>
        <taxon>Phyllobacteriaceae</taxon>
        <taxon>Aquamicrobium</taxon>
    </lineage>
</organism>
<evidence type="ECO:0000256" key="1">
    <source>
        <dbReference type="SAM" id="MobiDB-lite"/>
    </source>
</evidence>
<reference evidence="3" key="1">
    <citation type="journal article" date="2019" name="Int. J. Syst. Evol. Microbiol.">
        <title>The Global Catalogue of Microorganisms (GCM) 10K type strain sequencing project: providing services to taxonomists for standard genome sequencing and annotation.</title>
        <authorList>
            <consortium name="The Broad Institute Genomics Platform"/>
            <consortium name="The Broad Institute Genome Sequencing Center for Infectious Disease"/>
            <person name="Wu L."/>
            <person name="Ma J."/>
        </authorList>
    </citation>
    <scope>NUCLEOTIDE SEQUENCE [LARGE SCALE GENOMIC DNA]</scope>
    <source>
        <strain evidence="3">KCTC 52165</strain>
    </source>
</reference>
<dbReference type="EMBL" id="JBHRTK010000012">
    <property type="protein sequence ID" value="MFC3206633.1"/>
    <property type="molecule type" value="Genomic_DNA"/>
</dbReference>
<sequence>MSDSSNGDAGTDGAQGPCTDADRTEAVCVVLLEGLHALADVGEVEAACRLAGRACVTLRHARPVLARRFDVLLHRLTPKLTWTQPPC</sequence>
<dbReference type="Proteomes" id="UP001595583">
    <property type="component" value="Unassembled WGS sequence"/>
</dbReference>
<evidence type="ECO:0000313" key="3">
    <source>
        <dbReference type="Proteomes" id="UP001595583"/>
    </source>
</evidence>
<accession>A0ABV7KDS9</accession>